<organism evidence="1 2">
    <name type="scientific">Lentilactobacillus fungorum</name>
    <dbReference type="NCBI Taxonomy" id="2201250"/>
    <lineage>
        <taxon>Bacteria</taxon>
        <taxon>Bacillati</taxon>
        <taxon>Bacillota</taxon>
        <taxon>Bacilli</taxon>
        <taxon>Lactobacillales</taxon>
        <taxon>Lactobacillaceae</taxon>
        <taxon>Lentilactobacillus</taxon>
    </lineage>
</organism>
<evidence type="ECO:0000313" key="1">
    <source>
        <dbReference type="EMBL" id="GHP12936.1"/>
    </source>
</evidence>
<dbReference type="Proteomes" id="UP000604765">
    <property type="component" value="Unassembled WGS sequence"/>
</dbReference>
<dbReference type="EMBL" id="BNJR01000004">
    <property type="protein sequence ID" value="GHP12936.1"/>
    <property type="molecule type" value="Genomic_DNA"/>
</dbReference>
<gene>
    <name evidence="1" type="ORF">YK48G_03610</name>
</gene>
<keyword evidence="2" id="KW-1185">Reference proteome</keyword>
<reference evidence="1 2" key="1">
    <citation type="journal article" date="2021" name="Int. J. Syst. Evol. Microbiol.">
        <title>Lentilactobacillus fungorum sp. nov., isolated from spent mushroom substrates.</title>
        <authorList>
            <person name="Tohno M."/>
            <person name="Tanizawa Y."/>
            <person name="Kojima Y."/>
            <person name="Sakamoto M."/>
            <person name="Ohkuma M."/>
            <person name="Kobayashi H."/>
        </authorList>
    </citation>
    <scope>NUCLEOTIDE SEQUENCE [LARGE SCALE GENOMIC DNA]</scope>
    <source>
        <strain evidence="1 2">YK48G</strain>
    </source>
</reference>
<evidence type="ECO:0000313" key="2">
    <source>
        <dbReference type="Proteomes" id="UP000604765"/>
    </source>
</evidence>
<name>A0ABQ3VWY9_9LACO</name>
<sequence>MKTFLKIAGATTFVAGVYLYSRKQTPSEFVEQAKQTFNVKKAAVKDWQTAYGDFKKSLAHFQSQLPKVMEVIDDIQRDVDEASFQIQPRIEEINQIVNHLGEKA</sequence>
<proteinExistence type="predicted"/>
<evidence type="ECO:0008006" key="3">
    <source>
        <dbReference type="Google" id="ProtNLM"/>
    </source>
</evidence>
<protein>
    <recommendedName>
        <fullName evidence="3">YtxH domain-containing protein</fullName>
    </recommendedName>
</protein>
<accession>A0ABQ3VWY9</accession>
<comment type="caution">
    <text evidence="1">The sequence shown here is derived from an EMBL/GenBank/DDBJ whole genome shotgun (WGS) entry which is preliminary data.</text>
</comment>